<dbReference type="PRINTS" id="PR00324">
    <property type="entry name" value="NISIN"/>
</dbReference>
<keyword evidence="2 6" id="KW-0929">Antimicrobial</keyword>
<sequence>MSNDDFNLDLVKVTKDNSGASPRITSVSLCTPGCVTGVLMCPGNTISCNGHCSIHITG</sequence>
<dbReference type="Pfam" id="PF02052">
    <property type="entry name" value="Gallidermin"/>
    <property type="match status" value="1"/>
</dbReference>
<evidence type="ECO:0000256" key="2">
    <source>
        <dbReference type="ARBA" id="ARBA00022529"/>
    </source>
</evidence>
<reference evidence="7" key="1">
    <citation type="journal article" date="2018" name="Front. Microbiol.">
        <title>Genome Sequencing Reveals a Large and Diverse Repertoire of Antimicrobial Peptides.</title>
        <authorList>
            <person name="Rezaei Javan R."/>
            <person name="van Tonder A.J."/>
            <person name="King J.P."/>
            <person name="Harrold C.L."/>
            <person name="Brueggemann A.B."/>
        </authorList>
    </citation>
    <scope>NUCLEOTIDE SEQUENCE</scope>
    <source>
        <strain evidence="7">UoS3138</strain>
    </source>
</reference>
<comment type="similarity">
    <text evidence="1 6">Belongs to the type A lantibiotic family.</text>
</comment>
<keyword evidence="5 6" id="KW-0078">Bacteriocin</keyword>
<protein>
    <recommendedName>
        <fullName evidence="6">Lantibiotic</fullName>
    </recommendedName>
</protein>
<comment type="PTM">
    <text evidence="6">Maturation of lantibiotics involves the enzymatic conversion of Thr, and Ser into dehydrated AA and the formation of thioether bonds with cysteine. This is followed by membrane translocation and cleavage of the modified precursor.</text>
</comment>
<dbReference type="InterPro" id="IPR006079">
    <property type="entry name" value="Lantibiotic_typ-A_Bacillales"/>
</dbReference>
<dbReference type="EMBL" id="MF990790">
    <property type="protein sequence ID" value="AXH01279.1"/>
    <property type="molecule type" value="Genomic_DNA"/>
</dbReference>
<keyword evidence="4 6" id="KW-0044">Antibiotic</keyword>
<organism evidence="7">
    <name type="scientific">Streptococcus pneumoniae</name>
    <dbReference type="NCBI Taxonomy" id="1313"/>
    <lineage>
        <taxon>Bacteria</taxon>
        <taxon>Bacillati</taxon>
        <taxon>Bacillota</taxon>
        <taxon>Bacilli</taxon>
        <taxon>Lactobacillales</taxon>
        <taxon>Streptococcaceae</taxon>
        <taxon>Streptococcus</taxon>
    </lineage>
</organism>
<dbReference type="RefSeq" id="WP_088777683.1">
    <property type="nucleotide sequence ID" value="NZ_CP113114.1"/>
</dbReference>
<evidence type="ECO:0000256" key="1">
    <source>
        <dbReference type="ARBA" id="ARBA00009379"/>
    </source>
</evidence>
<gene>
    <name evidence="7" type="primary">slhA</name>
    <name evidence="7" type="ORF">streptolancidinH_00009</name>
</gene>
<dbReference type="GO" id="GO:0031640">
    <property type="term" value="P:killing of cells of another organism"/>
    <property type="evidence" value="ECO:0007669"/>
    <property type="project" value="UniProtKB-UniRule"/>
</dbReference>
<comment type="function">
    <text evidence="6">Lanthionine-containing peptide antibiotic (lantibiotic) active on Gram-positive bacteria. The bactericidal activity of lantibiotics is based on depolarization of energized bacterial cytoplasmic membranes, initiated by the formation of aqueous transmembrane pores.</text>
</comment>
<dbReference type="GO" id="GO:0005576">
    <property type="term" value="C:extracellular region"/>
    <property type="evidence" value="ECO:0007669"/>
    <property type="project" value="InterPro"/>
</dbReference>
<proteinExistence type="inferred from homology"/>
<dbReference type="AlphaFoldDB" id="A0A384ZZW1"/>
<dbReference type="NCBIfam" id="TIGR03731">
    <property type="entry name" value="lantibio_gallid"/>
    <property type="match status" value="1"/>
</dbReference>
<dbReference type="GO" id="GO:0005102">
    <property type="term" value="F:signaling receptor binding"/>
    <property type="evidence" value="ECO:0007669"/>
    <property type="project" value="UniProtKB-KW"/>
</dbReference>
<evidence type="ECO:0000256" key="5">
    <source>
        <dbReference type="ARBA" id="ARBA00023048"/>
    </source>
</evidence>
<dbReference type="GO" id="GO:0042742">
    <property type="term" value="P:defense response to bacterium"/>
    <property type="evidence" value="ECO:0007669"/>
    <property type="project" value="UniProtKB-UniRule"/>
</dbReference>
<evidence type="ECO:0000256" key="3">
    <source>
        <dbReference type="ARBA" id="ARBA00022789"/>
    </source>
</evidence>
<evidence type="ECO:0000256" key="4">
    <source>
        <dbReference type="ARBA" id="ARBA00023022"/>
    </source>
</evidence>
<name>A0A384ZZW1_STREE</name>
<evidence type="ECO:0000256" key="6">
    <source>
        <dbReference type="RuleBase" id="RU362078"/>
    </source>
</evidence>
<keyword evidence="3 6" id="KW-0425">Lantibiotic</keyword>
<evidence type="ECO:0000313" key="7">
    <source>
        <dbReference type="EMBL" id="AXH01279.1"/>
    </source>
</evidence>
<accession>A0A384ZZW1</accession>
<dbReference type="NCBIfam" id="NF038155">
    <property type="entry name" value="lanthi_I_FDLD"/>
    <property type="match status" value="1"/>
</dbReference>